<proteinExistence type="predicted"/>
<evidence type="ECO:0000313" key="2">
    <source>
        <dbReference type="Proteomes" id="UP000823674"/>
    </source>
</evidence>
<gene>
    <name evidence="1" type="primary">A03p032200.1_BraROA</name>
    <name evidence="1" type="ORF">IGI04_011269</name>
</gene>
<sequence length="184" mass="20127">MEVSDSDGLQGISRVASGAGEPILMHKLRLHPTNMGEAKVLVEMELDRYFSKLIALDDKHSSIFFVNVEYTWIPSTCLRDVVVPELPSTLSNASMDCQGTPVTMFTSISSSSHVQNKNQAVSPNSLNILPILVDSHSTPTITPAMEFSPSNIIYNEVQGSLVVDLLITSPQVSGFESPYRFIVL</sequence>
<protein>
    <submittedName>
        <fullName evidence="1">Uncharacterized protein</fullName>
    </submittedName>
</protein>
<accession>A0ABQ7N2L2</accession>
<reference evidence="1 2" key="1">
    <citation type="submission" date="2021-03" db="EMBL/GenBank/DDBJ databases">
        <authorList>
            <person name="King G.J."/>
            <person name="Bancroft I."/>
            <person name="Baten A."/>
            <person name="Bloomfield J."/>
            <person name="Borpatragohain P."/>
            <person name="He Z."/>
            <person name="Irish N."/>
            <person name="Irwin J."/>
            <person name="Liu K."/>
            <person name="Mauleon R.P."/>
            <person name="Moore J."/>
            <person name="Morris R."/>
            <person name="Ostergaard L."/>
            <person name="Wang B."/>
            <person name="Wells R."/>
        </authorList>
    </citation>
    <scope>NUCLEOTIDE SEQUENCE [LARGE SCALE GENOMIC DNA]</scope>
    <source>
        <strain evidence="1">R-o-18</strain>
        <tissue evidence="1">Leaf</tissue>
    </source>
</reference>
<organism evidence="1 2">
    <name type="scientific">Brassica rapa subsp. trilocularis</name>
    <dbReference type="NCBI Taxonomy" id="1813537"/>
    <lineage>
        <taxon>Eukaryota</taxon>
        <taxon>Viridiplantae</taxon>
        <taxon>Streptophyta</taxon>
        <taxon>Embryophyta</taxon>
        <taxon>Tracheophyta</taxon>
        <taxon>Spermatophyta</taxon>
        <taxon>Magnoliopsida</taxon>
        <taxon>eudicotyledons</taxon>
        <taxon>Gunneridae</taxon>
        <taxon>Pentapetalae</taxon>
        <taxon>rosids</taxon>
        <taxon>malvids</taxon>
        <taxon>Brassicales</taxon>
        <taxon>Brassicaceae</taxon>
        <taxon>Brassiceae</taxon>
        <taxon>Brassica</taxon>
    </lineage>
</organism>
<dbReference type="Proteomes" id="UP000823674">
    <property type="component" value="Chromosome A03"/>
</dbReference>
<name>A0ABQ7N2L2_BRACM</name>
<evidence type="ECO:0000313" key="1">
    <source>
        <dbReference type="EMBL" id="KAG5405150.1"/>
    </source>
</evidence>
<comment type="caution">
    <text evidence="1">The sequence shown here is derived from an EMBL/GenBank/DDBJ whole genome shotgun (WGS) entry which is preliminary data.</text>
</comment>
<keyword evidence="2" id="KW-1185">Reference proteome</keyword>
<dbReference type="EMBL" id="JADBGQ010000003">
    <property type="protein sequence ID" value="KAG5405150.1"/>
    <property type="molecule type" value="Genomic_DNA"/>
</dbReference>